<feature type="domain" description="Centrosomal protein of 85 kDa-like CC4 coiled-coil" evidence="3">
    <location>
        <begin position="589"/>
        <end position="673"/>
    </location>
</feature>
<evidence type="ECO:0000313" key="4">
    <source>
        <dbReference type="EMBL" id="NWT20604.1"/>
    </source>
</evidence>
<keyword evidence="5" id="KW-1185">Reference proteome</keyword>
<dbReference type="EMBL" id="VZRF01014668">
    <property type="protein sequence ID" value="NWT20604.1"/>
    <property type="molecule type" value="Genomic_DNA"/>
</dbReference>
<name>A0A7K5LS64_VIRAL</name>
<comment type="caution">
    <text evidence="4">The sequence shown here is derived from an EMBL/GenBank/DDBJ whole genome shotgun (WGS) entry which is preliminary data.</text>
</comment>
<feature type="coiled-coil region" evidence="1">
    <location>
        <begin position="351"/>
        <end position="489"/>
    </location>
</feature>
<dbReference type="PANTHER" id="PTHR31075">
    <property type="entry name" value="CENTROSOMAL PROTEIN OF 85 KDA"/>
    <property type="match status" value="1"/>
</dbReference>
<dbReference type="InterPro" id="IPR040210">
    <property type="entry name" value="Cep85/Cep85L"/>
</dbReference>
<dbReference type="GO" id="GO:0005813">
    <property type="term" value="C:centrosome"/>
    <property type="evidence" value="ECO:0007669"/>
    <property type="project" value="TreeGrafter"/>
</dbReference>
<feature type="coiled-coil region" evidence="1">
    <location>
        <begin position="592"/>
        <end position="682"/>
    </location>
</feature>
<gene>
    <name evidence="4" type="primary">Cep85</name>
    <name evidence="4" type="ORF">VIRALT_R09382</name>
</gene>
<evidence type="ECO:0000256" key="1">
    <source>
        <dbReference type="SAM" id="Coils"/>
    </source>
</evidence>
<sequence length="787" mass="88531">LGVLKSSSVRWLKHKYPCFLSPADPCTWQKSKFLETDWKTPMVSVKSQSRVSRWPSVAESGDGGIGTSCSDSTEDFCNSSSGSSFHPIKTQVTIPTAHVMPSTLGSSPCKPCPAGEQGCSQSSPKLTVPGSAPERPGLARNGDLNAAKSSQVPPRDLPRLYGASGENGCEHSWRPPAAEHTRTEDTWKFDTPAMERTLNQSVFVDSLCSDPLHRCQNFSPSSGAGKDHYKVLPESKQTPGANGGCELRDGAWPSGSRLMPTGLQANNFYSKPLVTPPSRAWVQEGCALHPHQGVCELNAWKQQLDKVRLQVEQMQLQNGGTCPHSSMYSPSLPAPDPAQWINILNSNENLLKEKELLIDRQRQHISQLEQKVRESELQVHSALLGCPASYGDVYMLRLQELQRENTFLRAQFTEKTESLSKENIELERKLAAAEVDVKLVRESLKETVQKHAEELKKQEERVKGRDKHINNLKKKCQKESEQNRERQQRIETLERYLADLPTLEDHQKQSQKLKESELKTTALQETVLTLETELGEAQAAFREQELQLETQKHKEMELLSTVRSLQDKLQQYAKNAERGPPAQDGERQKMEYDSLKKECDCLRKIVDKKQKKMEQLSLQVKNLEEQVAQEEGTSQALREEAMRREKALQQLRAAVKELSVQNQELIEKNLTLQEQLRQAQLTAQPLPADTARLAQELHGELASCLQDLQSVYSIFTQRAQGKDPNLSLLLGIRSVQYPVKEKDELLSADGLAKKLVEVKQLHKEVEDLRTAISDRYAQDMGDNCITQ</sequence>
<proteinExistence type="predicted"/>
<accession>A0A7K5LS64</accession>
<organism evidence="4 5">
    <name type="scientific">Vireo altiloquus</name>
    <name type="common">Black-whiskered vireo</name>
    <name type="synonym">Muscicapa altiloqua</name>
    <dbReference type="NCBI Taxonomy" id="34956"/>
    <lineage>
        <taxon>Eukaryota</taxon>
        <taxon>Metazoa</taxon>
        <taxon>Chordata</taxon>
        <taxon>Craniata</taxon>
        <taxon>Vertebrata</taxon>
        <taxon>Euteleostomi</taxon>
        <taxon>Archelosauria</taxon>
        <taxon>Archosauria</taxon>
        <taxon>Dinosauria</taxon>
        <taxon>Saurischia</taxon>
        <taxon>Theropoda</taxon>
        <taxon>Coelurosauria</taxon>
        <taxon>Aves</taxon>
        <taxon>Neognathae</taxon>
        <taxon>Neoaves</taxon>
        <taxon>Telluraves</taxon>
        <taxon>Australaves</taxon>
        <taxon>Passeriformes</taxon>
        <taxon>Corvoidea</taxon>
        <taxon>Vireonidae</taxon>
        <taxon>Vireoninae</taxon>
        <taxon>Vireo</taxon>
    </lineage>
</organism>
<dbReference type="PANTHER" id="PTHR31075:SF3">
    <property type="entry name" value="CENTROSOMAL PROTEIN OF 85 KDA"/>
    <property type="match status" value="1"/>
</dbReference>
<dbReference type="InterPro" id="IPR058190">
    <property type="entry name" value="CC4_CEP85"/>
</dbReference>
<evidence type="ECO:0000256" key="2">
    <source>
        <dbReference type="SAM" id="MobiDB-lite"/>
    </source>
</evidence>
<keyword evidence="1" id="KW-0175">Coiled coil</keyword>
<dbReference type="Pfam" id="PF24555">
    <property type="entry name" value="CC4_CEP85"/>
    <property type="match status" value="1"/>
</dbReference>
<reference evidence="4 5" key="1">
    <citation type="submission" date="2019-09" db="EMBL/GenBank/DDBJ databases">
        <title>Bird 10,000 Genomes (B10K) Project - Family phase.</title>
        <authorList>
            <person name="Zhang G."/>
        </authorList>
    </citation>
    <scope>NUCLEOTIDE SEQUENCE [LARGE SCALE GENOMIC DNA]</scope>
    <source>
        <strain evidence="4">B10K-DU-001-22</strain>
        <tissue evidence="4">Muscle</tissue>
    </source>
</reference>
<protein>
    <submittedName>
        <fullName evidence="4">CEP85 protein</fullName>
    </submittedName>
</protein>
<evidence type="ECO:0000313" key="5">
    <source>
        <dbReference type="Proteomes" id="UP000589495"/>
    </source>
</evidence>
<feature type="non-terminal residue" evidence="4">
    <location>
        <position position="787"/>
    </location>
</feature>
<dbReference type="AlphaFoldDB" id="A0A7K5LS64"/>
<dbReference type="Proteomes" id="UP000589495">
    <property type="component" value="Unassembled WGS sequence"/>
</dbReference>
<feature type="region of interest" description="Disordered" evidence="2">
    <location>
        <begin position="105"/>
        <end position="183"/>
    </location>
</feature>
<feature type="non-terminal residue" evidence="4">
    <location>
        <position position="1"/>
    </location>
</feature>
<evidence type="ECO:0000259" key="3">
    <source>
        <dbReference type="Pfam" id="PF24555"/>
    </source>
</evidence>
<feature type="compositionally biased region" description="Basic and acidic residues" evidence="2">
    <location>
        <begin position="168"/>
        <end position="183"/>
    </location>
</feature>